<dbReference type="PANTHER" id="PTHR46056">
    <property type="entry name" value="LONG-CHAIN-ALCOHOL OXIDASE"/>
    <property type="match status" value="1"/>
</dbReference>
<dbReference type="Proteomes" id="UP001519363">
    <property type="component" value="Unassembled WGS sequence"/>
</dbReference>
<keyword evidence="8" id="KW-1185">Reference proteome</keyword>
<dbReference type="PROSITE" id="PS00623">
    <property type="entry name" value="GMC_OXRED_1"/>
    <property type="match status" value="1"/>
</dbReference>
<dbReference type="Pfam" id="PF00732">
    <property type="entry name" value="GMC_oxred_N"/>
    <property type="match status" value="1"/>
</dbReference>
<keyword evidence="3 5" id="KW-0274">FAD</keyword>
<dbReference type="InterPro" id="IPR000172">
    <property type="entry name" value="GMC_OxRdtase_N"/>
</dbReference>
<evidence type="ECO:0000313" key="7">
    <source>
        <dbReference type="EMBL" id="MBP2475383.1"/>
    </source>
</evidence>
<dbReference type="InterPro" id="IPR002938">
    <property type="entry name" value="FAD-bd"/>
</dbReference>
<dbReference type="Pfam" id="PF05199">
    <property type="entry name" value="GMC_oxred_C"/>
    <property type="match status" value="1"/>
</dbReference>
<organism evidence="7 8">
    <name type="scientific">Crossiella equi</name>
    <dbReference type="NCBI Taxonomy" id="130796"/>
    <lineage>
        <taxon>Bacteria</taxon>
        <taxon>Bacillati</taxon>
        <taxon>Actinomycetota</taxon>
        <taxon>Actinomycetes</taxon>
        <taxon>Pseudonocardiales</taxon>
        <taxon>Pseudonocardiaceae</taxon>
        <taxon>Crossiella</taxon>
    </lineage>
</organism>
<dbReference type="SUPFAM" id="SSF51905">
    <property type="entry name" value="FAD/NAD(P)-binding domain"/>
    <property type="match status" value="1"/>
</dbReference>
<evidence type="ECO:0000313" key="8">
    <source>
        <dbReference type="Proteomes" id="UP001519363"/>
    </source>
</evidence>
<name>A0ABS5AFL6_9PSEU</name>
<dbReference type="RefSeq" id="WP_158103251.1">
    <property type="nucleotide sequence ID" value="NZ_JAGIOO010000001.1"/>
</dbReference>
<dbReference type="Pfam" id="PF01494">
    <property type="entry name" value="FAD_binding_3"/>
    <property type="match status" value="1"/>
</dbReference>
<feature type="domain" description="Glucose-methanol-choline oxidoreductase N-terminal" evidence="6">
    <location>
        <begin position="75"/>
        <end position="98"/>
    </location>
</feature>
<dbReference type="Gene3D" id="3.50.50.60">
    <property type="entry name" value="FAD/NAD(P)-binding domain"/>
    <property type="match status" value="2"/>
</dbReference>
<keyword evidence="4" id="KW-0560">Oxidoreductase</keyword>
<dbReference type="EMBL" id="JAGIOO010000001">
    <property type="protein sequence ID" value="MBP2475383.1"/>
    <property type="molecule type" value="Genomic_DNA"/>
</dbReference>
<gene>
    <name evidence="7" type="ORF">JOF53_004255</name>
</gene>
<protein>
    <submittedName>
        <fullName evidence="7">Choline dehydrogenase-like flavoprotein</fullName>
    </submittedName>
</protein>
<evidence type="ECO:0000256" key="3">
    <source>
        <dbReference type="ARBA" id="ARBA00022827"/>
    </source>
</evidence>
<dbReference type="PANTHER" id="PTHR46056:SF12">
    <property type="entry name" value="LONG-CHAIN-ALCOHOL OXIDASE"/>
    <property type="match status" value="1"/>
</dbReference>
<reference evidence="7 8" key="1">
    <citation type="submission" date="2021-03" db="EMBL/GenBank/DDBJ databases">
        <title>Sequencing the genomes of 1000 actinobacteria strains.</title>
        <authorList>
            <person name="Klenk H.-P."/>
        </authorList>
    </citation>
    <scope>NUCLEOTIDE SEQUENCE [LARGE SCALE GENOMIC DNA]</scope>
    <source>
        <strain evidence="7 8">DSM 44580</strain>
    </source>
</reference>
<dbReference type="InterPro" id="IPR036188">
    <property type="entry name" value="FAD/NAD-bd_sf"/>
</dbReference>
<keyword evidence="2 5" id="KW-0285">Flavoprotein</keyword>
<evidence type="ECO:0000256" key="2">
    <source>
        <dbReference type="ARBA" id="ARBA00022630"/>
    </source>
</evidence>
<evidence type="ECO:0000259" key="6">
    <source>
        <dbReference type="PROSITE" id="PS00623"/>
    </source>
</evidence>
<evidence type="ECO:0000256" key="4">
    <source>
        <dbReference type="ARBA" id="ARBA00023002"/>
    </source>
</evidence>
<comment type="similarity">
    <text evidence="1 5">Belongs to the GMC oxidoreductase family.</text>
</comment>
<dbReference type="InterPro" id="IPR007867">
    <property type="entry name" value="GMC_OxRtase_C"/>
</dbReference>
<evidence type="ECO:0000256" key="1">
    <source>
        <dbReference type="ARBA" id="ARBA00010790"/>
    </source>
</evidence>
<proteinExistence type="inferred from homology"/>
<comment type="caution">
    <text evidence="7">The sequence shown here is derived from an EMBL/GenBank/DDBJ whole genome shotgun (WGS) entry which is preliminary data.</text>
</comment>
<accession>A0ABS5AFL6</accession>
<evidence type="ECO:0000256" key="5">
    <source>
        <dbReference type="RuleBase" id="RU003968"/>
    </source>
</evidence>
<sequence length="489" mass="52003">MTGGWDALVIGTGPGGAVTARALAEAGLRVLVVEEGDWTEPGSVAPFSLEQMRRQYRGGGLTAALGRPSIAYTEGRGVGGGSEVNSGLYHRPSEQLLAQWSQDWHVEGLDVPELAPHSDLVEKELSVSTLPWALPASSRVLARGAEALGWRGFEVPRWAVCEQRGGRRTVRRQTMSVTYWPKALAAGAVLRPRTRALRLELSGPRATAAVLEDLATGRTERVTFEHVFVCAGATQTPALLQRSGLRRNIGGNFSVHPTVKVTAEFDEPVNDPDDVPVFQVKEFGSALSFGGSASRPSLLALALGENWPAFGPALARWPHLFTYYAATQSVGRGRVRALPGFTDPLVTYRLTRGDHELLRTGLARLMHLLLAAGAHTIYPSFRGAPVVTNPAGIAAAAQAMTPGRASLMTVHLCGTVPMGEDLARCGADSYGRVHGTANVHVNDASLLPSAPGVNPQGAIMAIAARNVSRFLRAPHTEQRATHVRSGATG</sequence>